<dbReference type="GO" id="GO:0050313">
    <property type="term" value="F:sulfur dioxygenase activity"/>
    <property type="evidence" value="ECO:0007669"/>
    <property type="project" value="InterPro"/>
</dbReference>
<dbReference type="GO" id="GO:0070813">
    <property type="term" value="P:hydrogen sulfide metabolic process"/>
    <property type="evidence" value="ECO:0007669"/>
    <property type="project" value="TreeGrafter"/>
</dbReference>
<dbReference type="EMBL" id="JRZE01000003">
    <property type="protein sequence ID" value="KHF44256.1"/>
    <property type="molecule type" value="Genomic_DNA"/>
</dbReference>
<dbReference type="Pfam" id="PF00581">
    <property type="entry name" value="Rhodanese"/>
    <property type="match status" value="1"/>
</dbReference>
<dbReference type="InterPro" id="IPR036866">
    <property type="entry name" value="RibonucZ/Hydroxyglut_hydro"/>
</dbReference>
<dbReference type="CDD" id="cd07724">
    <property type="entry name" value="POD-like_MBL-fold"/>
    <property type="match status" value="1"/>
</dbReference>
<dbReference type="OrthoDB" id="3196337at2"/>
<dbReference type="SMART" id="SM00450">
    <property type="entry name" value="RHOD"/>
    <property type="match status" value="1"/>
</dbReference>
<gene>
    <name evidence="3" type="ORF">MINT15_11380</name>
</gene>
<evidence type="ECO:0000259" key="2">
    <source>
        <dbReference type="PROSITE" id="PS50206"/>
    </source>
</evidence>
<keyword evidence="1" id="KW-0479">Metal-binding</keyword>
<dbReference type="GO" id="GO:0046872">
    <property type="term" value="F:metal ion binding"/>
    <property type="evidence" value="ECO:0007669"/>
    <property type="project" value="UniProtKB-KW"/>
</dbReference>
<dbReference type="AlphaFoldDB" id="A0A837DEJ7"/>
<dbReference type="PANTHER" id="PTHR43084:SF1">
    <property type="entry name" value="PERSULFIDE DIOXYGENASE ETHE1, MITOCHONDRIAL"/>
    <property type="match status" value="1"/>
</dbReference>
<dbReference type="SUPFAM" id="SSF52821">
    <property type="entry name" value="Rhodanese/Cell cycle control phosphatase"/>
    <property type="match status" value="2"/>
</dbReference>
<reference evidence="3 4" key="1">
    <citation type="submission" date="2014-10" db="EMBL/GenBank/DDBJ databases">
        <title>Genome sequence of Micropolyspora internatus JCM3315.</title>
        <authorList>
            <person name="Shin S.-K."/>
            <person name="Yi H."/>
        </authorList>
    </citation>
    <scope>NUCLEOTIDE SEQUENCE [LARGE SCALE GENOMIC DNA]</scope>
    <source>
        <strain evidence="3 4">JCM 3315</strain>
    </source>
</reference>
<dbReference type="InterPro" id="IPR036873">
    <property type="entry name" value="Rhodanese-like_dom_sf"/>
</dbReference>
<name>A0A837DEJ7_9PSEU</name>
<dbReference type="RefSeq" id="WP_037309094.1">
    <property type="nucleotide sequence ID" value="NZ_CALJZO010000067.1"/>
</dbReference>
<dbReference type="InterPro" id="IPR044528">
    <property type="entry name" value="POD-like_MBL-fold"/>
</dbReference>
<evidence type="ECO:0000313" key="3">
    <source>
        <dbReference type="EMBL" id="KHF44256.1"/>
    </source>
</evidence>
<dbReference type="InterPro" id="IPR051682">
    <property type="entry name" value="Mito_Persulfide_Diox"/>
</dbReference>
<dbReference type="CDD" id="cd00158">
    <property type="entry name" value="RHOD"/>
    <property type="match status" value="1"/>
</dbReference>
<dbReference type="Pfam" id="PF00753">
    <property type="entry name" value="Lactamase_B"/>
    <property type="match status" value="1"/>
</dbReference>
<dbReference type="InterPro" id="IPR001279">
    <property type="entry name" value="Metallo-B-lactamas"/>
</dbReference>
<dbReference type="InterPro" id="IPR001763">
    <property type="entry name" value="Rhodanese-like_dom"/>
</dbReference>
<sequence length="453" mass="49938">MHVEVVRTDALGDRSYLVHDGAVGVVIDPQRDFDRIERLARDRGVRISHVAETHLHNDYVTGGPELARRHGAVYLVGETEGLDYEATRLESGDRVDVGALSLTAVATPGHTDNHLAYIVDHDGEQAVFSGGSLLYGSVGRPDLVDPERTTELAKAQYRSARRLVDSVPDDAVLYPTHGFGSFCASDTAATTESSTIGEQRRTNRALTDTDEDHFVERLLANLTDYPSYYAHMAPLNRAGLAAPRLELPEPVDLETLRKRLADGEWVVDLRDRVAFAAKHVEGTVSFEYGDGTRFTTFLGWTLPWLDPVTLVGSEEDVRAAIRDLSRIGIDDPDVALGDPTERFADELPMSSYPSVGWEELAAEFRRGAAPTVLDVRRIDEYENEHIDGAINIPLHELLTRISELGDERIWVHCGSGYRASTAASLLDRAGYDVVHIDSDFADVVKAGIPLSRR</sequence>
<dbReference type="SUPFAM" id="SSF56281">
    <property type="entry name" value="Metallo-hydrolase/oxidoreductase"/>
    <property type="match status" value="1"/>
</dbReference>
<evidence type="ECO:0000256" key="1">
    <source>
        <dbReference type="ARBA" id="ARBA00022723"/>
    </source>
</evidence>
<evidence type="ECO:0000313" key="4">
    <source>
        <dbReference type="Proteomes" id="UP000030848"/>
    </source>
</evidence>
<dbReference type="Gene3D" id="3.60.15.10">
    <property type="entry name" value="Ribonuclease Z/Hydroxyacylglutathione hydrolase-like"/>
    <property type="match status" value="1"/>
</dbReference>
<dbReference type="Gene3D" id="3.40.250.10">
    <property type="entry name" value="Rhodanese-like domain"/>
    <property type="match status" value="2"/>
</dbReference>
<dbReference type="SMART" id="SM00849">
    <property type="entry name" value="Lactamase_B"/>
    <property type="match status" value="1"/>
</dbReference>
<proteinExistence type="predicted"/>
<dbReference type="PROSITE" id="PS50206">
    <property type="entry name" value="RHODANESE_3"/>
    <property type="match status" value="1"/>
</dbReference>
<dbReference type="PANTHER" id="PTHR43084">
    <property type="entry name" value="PERSULFIDE DIOXYGENASE ETHE1"/>
    <property type="match status" value="1"/>
</dbReference>
<accession>A0A837DEJ7</accession>
<feature type="domain" description="Rhodanese" evidence="2">
    <location>
        <begin position="366"/>
        <end position="452"/>
    </location>
</feature>
<dbReference type="Proteomes" id="UP000030848">
    <property type="component" value="Unassembled WGS sequence"/>
</dbReference>
<dbReference type="GO" id="GO:0006749">
    <property type="term" value="P:glutathione metabolic process"/>
    <property type="evidence" value="ECO:0007669"/>
    <property type="project" value="InterPro"/>
</dbReference>
<organism evidence="3 4">
    <name type="scientific">Saccharomonospora viridis</name>
    <dbReference type="NCBI Taxonomy" id="1852"/>
    <lineage>
        <taxon>Bacteria</taxon>
        <taxon>Bacillati</taxon>
        <taxon>Actinomycetota</taxon>
        <taxon>Actinomycetes</taxon>
        <taxon>Pseudonocardiales</taxon>
        <taxon>Pseudonocardiaceae</taxon>
        <taxon>Saccharomonospora</taxon>
    </lineage>
</organism>
<comment type="caution">
    <text evidence="3">The sequence shown here is derived from an EMBL/GenBank/DDBJ whole genome shotgun (WGS) entry which is preliminary data.</text>
</comment>
<protein>
    <submittedName>
        <fullName evidence="3">Beta-lactamase</fullName>
    </submittedName>
</protein>